<dbReference type="EC" id="3.4.24.-" evidence="7"/>
<dbReference type="PANTHER" id="PTHR10127:SF780">
    <property type="entry name" value="METALLOENDOPEPTIDASE"/>
    <property type="match status" value="1"/>
</dbReference>
<dbReference type="Pfam" id="PF01400">
    <property type="entry name" value="Astacin"/>
    <property type="match status" value="1"/>
</dbReference>
<keyword evidence="2 6" id="KW-0479">Metal-binding</keyword>
<dbReference type="GO" id="GO:0008270">
    <property type="term" value="F:zinc ion binding"/>
    <property type="evidence" value="ECO:0007669"/>
    <property type="project" value="UniProtKB-UniRule"/>
</dbReference>
<feature type="domain" description="Peptidase M12A" evidence="8">
    <location>
        <begin position="45"/>
        <end position="246"/>
    </location>
</feature>
<evidence type="ECO:0000256" key="5">
    <source>
        <dbReference type="ARBA" id="ARBA00023049"/>
    </source>
</evidence>
<name>A0A1B6M869_9HEMI</name>
<evidence type="ECO:0000256" key="6">
    <source>
        <dbReference type="PROSITE-ProRule" id="PRU01211"/>
    </source>
</evidence>
<sequence length="289" mass="34060">MLYVSTLMSTIALVVAFQQGSSTTERSELSEQISEENDSNLEHRSFLKDRRYLWPVTNTSAGPRVYIPYKFYYIEPRVETLVLYYIELFKNKSCIQWIPRTNERDFVRIQQTNSNDTLADPCYSNALGRKGGRQLIGLNTFCLRLNHTPNRQSSIPHEMMHALGFNHEQQRRDSRCYLNVSQEVENDKSYKVYRRKLTDIHFPYDFHSVMHYSGNKFVSLQGKSIGRRGTGPSWQDWWRINYLYCGAKHICEAKKALCEEHKRYLKQCYQDGRLVYDPSDKFLEITDDA</sequence>
<keyword evidence="1 6" id="KW-0645">Protease</keyword>
<dbReference type="PRINTS" id="PR00480">
    <property type="entry name" value="ASTACIN"/>
</dbReference>
<feature type="binding site" evidence="6">
    <location>
        <position position="161"/>
    </location>
    <ligand>
        <name>Zn(2+)</name>
        <dbReference type="ChEBI" id="CHEBI:29105"/>
        <note>catalytic</note>
    </ligand>
</feature>
<dbReference type="Gene3D" id="3.40.390.10">
    <property type="entry name" value="Collagenase (Catalytic Domain)"/>
    <property type="match status" value="1"/>
</dbReference>
<keyword evidence="4 6" id="KW-0862">Zinc</keyword>
<feature type="signal peptide" evidence="7">
    <location>
        <begin position="1"/>
        <end position="16"/>
    </location>
</feature>
<organism evidence="9">
    <name type="scientific">Graphocephala atropunctata</name>
    <dbReference type="NCBI Taxonomy" id="36148"/>
    <lineage>
        <taxon>Eukaryota</taxon>
        <taxon>Metazoa</taxon>
        <taxon>Ecdysozoa</taxon>
        <taxon>Arthropoda</taxon>
        <taxon>Hexapoda</taxon>
        <taxon>Insecta</taxon>
        <taxon>Pterygota</taxon>
        <taxon>Neoptera</taxon>
        <taxon>Paraneoptera</taxon>
        <taxon>Hemiptera</taxon>
        <taxon>Auchenorrhyncha</taxon>
        <taxon>Membracoidea</taxon>
        <taxon>Cicadellidae</taxon>
        <taxon>Cicadellinae</taxon>
        <taxon>Cicadellini</taxon>
        <taxon>Graphocephala</taxon>
    </lineage>
</organism>
<dbReference type="SMART" id="SM00235">
    <property type="entry name" value="ZnMc"/>
    <property type="match status" value="1"/>
</dbReference>
<gene>
    <name evidence="9" type="ORF">g.1456</name>
</gene>
<evidence type="ECO:0000259" key="8">
    <source>
        <dbReference type="PROSITE" id="PS51864"/>
    </source>
</evidence>
<keyword evidence="3 6" id="KW-0378">Hydrolase</keyword>
<dbReference type="GO" id="GO:0006508">
    <property type="term" value="P:proteolysis"/>
    <property type="evidence" value="ECO:0007669"/>
    <property type="project" value="UniProtKB-KW"/>
</dbReference>
<feature type="active site" evidence="6">
    <location>
        <position position="158"/>
    </location>
</feature>
<dbReference type="AlphaFoldDB" id="A0A1B6M869"/>
<evidence type="ECO:0000256" key="3">
    <source>
        <dbReference type="ARBA" id="ARBA00022801"/>
    </source>
</evidence>
<comment type="caution">
    <text evidence="6">Lacks conserved residue(s) required for the propagation of feature annotation.</text>
</comment>
<keyword evidence="5 6" id="KW-0482">Metalloprotease</keyword>
<feature type="binding site" evidence="6">
    <location>
        <position position="157"/>
    </location>
    <ligand>
        <name>Zn(2+)</name>
        <dbReference type="ChEBI" id="CHEBI:29105"/>
        <note>catalytic</note>
    </ligand>
</feature>
<dbReference type="InterPro" id="IPR024079">
    <property type="entry name" value="MetalloPept_cat_dom_sf"/>
</dbReference>
<dbReference type="SUPFAM" id="SSF55486">
    <property type="entry name" value="Metalloproteases ('zincins'), catalytic domain"/>
    <property type="match status" value="1"/>
</dbReference>
<feature type="binding site" evidence="6">
    <location>
        <position position="167"/>
    </location>
    <ligand>
        <name>Zn(2+)</name>
        <dbReference type="ChEBI" id="CHEBI:29105"/>
        <note>catalytic</note>
    </ligand>
</feature>
<dbReference type="InterPro" id="IPR001506">
    <property type="entry name" value="Peptidase_M12A"/>
</dbReference>
<proteinExistence type="predicted"/>
<keyword evidence="7" id="KW-0732">Signal</keyword>
<evidence type="ECO:0000256" key="1">
    <source>
        <dbReference type="ARBA" id="ARBA00022670"/>
    </source>
</evidence>
<comment type="cofactor">
    <cofactor evidence="6 7">
        <name>Zn(2+)</name>
        <dbReference type="ChEBI" id="CHEBI:29105"/>
    </cofactor>
    <text evidence="6 7">Binds 1 zinc ion per subunit.</text>
</comment>
<dbReference type="InterPro" id="IPR006026">
    <property type="entry name" value="Peptidase_Metallo"/>
</dbReference>
<feature type="chain" id="PRO_5008447414" description="Metalloendopeptidase" evidence="7">
    <location>
        <begin position="17"/>
        <end position="289"/>
    </location>
</feature>
<evidence type="ECO:0000313" key="9">
    <source>
        <dbReference type="EMBL" id="JAT32126.1"/>
    </source>
</evidence>
<reference evidence="9" key="1">
    <citation type="submission" date="2015-11" db="EMBL/GenBank/DDBJ databases">
        <title>De novo transcriptome assembly of four potential Pierce s Disease insect vectors from Arizona vineyards.</title>
        <authorList>
            <person name="Tassone E.E."/>
        </authorList>
    </citation>
    <scope>NUCLEOTIDE SEQUENCE</scope>
</reference>
<evidence type="ECO:0000256" key="4">
    <source>
        <dbReference type="ARBA" id="ARBA00022833"/>
    </source>
</evidence>
<dbReference type="GO" id="GO:0004222">
    <property type="term" value="F:metalloendopeptidase activity"/>
    <property type="evidence" value="ECO:0007669"/>
    <property type="project" value="UniProtKB-UniRule"/>
</dbReference>
<dbReference type="PANTHER" id="PTHR10127">
    <property type="entry name" value="DISCOIDIN, CUB, EGF, LAMININ , AND ZINC METALLOPROTEASE DOMAIN CONTAINING"/>
    <property type="match status" value="1"/>
</dbReference>
<accession>A0A1B6M869</accession>
<dbReference type="EMBL" id="GEBQ01007851">
    <property type="protein sequence ID" value="JAT32126.1"/>
    <property type="molecule type" value="Transcribed_RNA"/>
</dbReference>
<evidence type="ECO:0000256" key="7">
    <source>
        <dbReference type="RuleBase" id="RU361183"/>
    </source>
</evidence>
<protein>
    <recommendedName>
        <fullName evidence="7">Metalloendopeptidase</fullName>
        <ecNumber evidence="7">3.4.24.-</ecNumber>
    </recommendedName>
</protein>
<dbReference type="PROSITE" id="PS51864">
    <property type="entry name" value="ASTACIN"/>
    <property type="match status" value="1"/>
</dbReference>
<evidence type="ECO:0000256" key="2">
    <source>
        <dbReference type="ARBA" id="ARBA00022723"/>
    </source>
</evidence>